<dbReference type="InterPro" id="IPR001611">
    <property type="entry name" value="Leu-rich_rpt"/>
</dbReference>
<dbReference type="GO" id="GO:0005737">
    <property type="term" value="C:cytoplasm"/>
    <property type="evidence" value="ECO:0007669"/>
    <property type="project" value="TreeGrafter"/>
</dbReference>
<dbReference type="PANTHER" id="PTHR48051:SF54">
    <property type="entry name" value="LEUCINE-RICH REPEAT-CONTAINING PROTEIN"/>
    <property type="match status" value="1"/>
</dbReference>
<keyword evidence="2" id="KW-0677">Repeat</keyword>
<keyword evidence="4" id="KW-0472">Membrane</keyword>
<reference evidence="6" key="1">
    <citation type="submission" date="2025-08" db="UniProtKB">
        <authorList>
            <consortium name="RefSeq"/>
        </authorList>
    </citation>
    <scope>IDENTIFICATION</scope>
</reference>
<gene>
    <name evidence="6" type="primary">LOC110979644</name>
</gene>
<evidence type="ECO:0000256" key="1">
    <source>
        <dbReference type="ARBA" id="ARBA00022614"/>
    </source>
</evidence>
<feature type="region of interest" description="Disordered" evidence="3">
    <location>
        <begin position="75"/>
        <end position="95"/>
    </location>
</feature>
<keyword evidence="4" id="KW-0812">Transmembrane</keyword>
<dbReference type="AlphaFoldDB" id="A0A8B7YDK1"/>
<accession>A0A8B7YDK1</accession>
<evidence type="ECO:0000256" key="3">
    <source>
        <dbReference type="SAM" id="MobiDB-lite"/>
    </source>
</evidence>
<evidence type="ECO:0000256" key="2">
    <source>
        <dbReference type="ARBA" id="ARBA00022737"/>
    </source>
</evidence>
<proteinExistence type="predicted"/>
<evidence type="ECO:0000256" key="4">
    <source>
        <dbReference type="SAM" id="Phobius"/>
    </source>
</evidence>
<dbReference type="PANTHER" id="PTHR48051">
    <property type="match status" value="1"/>
</dbReference>
<organism evidence="5 6">
    <name type="scientific">Acanthaster planci</name>
    <name type="common">Crown-of-thorns starfish</name>
    <dbReference type="NCBI Taxonomy" id="133434"/>
    <lineage>
        <taxon>Eukaryota</taxon>
        <taxon>Metazoa</taxon>
        <taxon>Echinodermata</taxon>
        <taxon>Eleutherozoa</taxon>
        <taxon>Asterozoa</taxon>
        <taxon>Asteroidea</taxon>
        <taxon>Valvatacea</taxon>
        <taxon>Valvatida</taxon>
        <taxon>Acanthasteridae</taxon>
        <taxon>Acanthaster</taxon>
    </lineage>
</organism>
<dbReference type="InterPro" id="IPR050216">
    <property type="entry name" value="LRR_domain-containing"/>
</dbReference>
<sequence>MGSSLAKALQELLAKPVDVQTLSIAIFILGLVVFTVLCLLFSLLHVSHKPPLQSKKKRRRSLGPYVNHVPSVSTTQGARNRVHGKNKKTANENHSSSQQVTVSCREVPRYQLNALCVSCGRVQSKKACRYSRCGECCRANKASICTAHGTGGSAALGIVEGALDDRPQELDLSYMNLKQCPSRIGYVGTQLVCLNLINNRLTELPEEIGLLRGLEELFLQYNCLKELPDSIGQFHKLQELDCKNNHLCKLPGSLGNLSLLSIFNATNNLLQSLPSEIGNLTRLEELCLHSNQLTKLPDTICNLVNLTALYLGENRLTKLPAGLGKLIMLTELDLSSCELTELPDSLSRCTSLIKVWLSNNKLQTLPDQLGRLHQLKELHVRNNCIRYFPASLSYLQLYTFSANQNPLLYEWDEPVRAKLTVSPDTDVPPLLELAARQVARCNVAWNDGDLPSELADLLRSRKQCSSCEGPFFRYYQSEVVFANIGIFHRVPLYQQICSPFNNMHCQPVDLT</sequence>
<keyword evidence="4" id="KW-1133">Transmembrane helix</keyword>
<dbReference type="InterPro" id="IPR032675">
    <property type="entry name" value="LRR_dom_sf"/>
</dbReference>
<dbReference type="Proteomes" id="UP000694845">
    <property type="component" value="Unplaced"/>
</dbReference>
<dbReference type="SMART" id="SM00364">
    <property type="entry name" value="LRR_BAC"/>
    <property type="match status" value="7"/>
</dbReference>
<dbReference type="GeneID" id="110979644"/>
<dbReference type="Pfam" id="PF13855">
    <property type="entry name" value="LRR_8"/>
    <property type="match status" value="2"/>
</dbReference>
<dbReference type="OMA" id="ECCRANK"/>
<dbReference type="PROSITE" id="PS51450">
    <property type="entry name" value="LRR"/>
    <property type="match status" value="3"/>
</dbReference>
<keyword evidence="1" id="KW-0433">Leucine-rich repeat</keyword>
<dbReference type="KEGG" id="aplc:110979644"/>
<dbReference type="Gene3D" id="3.80.10.10">
    <property type="entry name" value="Ribonuclease Inhibitor"/>
    <property type="match status" value="3"/>
</dbReference>
<dbReference type="RefSeq" id="XP_022091338.1">
    <property type="nucleotide sequence ID" value="XM_022235646.1"/>
</dbReference>
<protein>
    <submittedName>
        <fullName evidence="6">Leucine-rich repeat-containing protein 58-like</fullName>
    </submittedName>
</protein>
<dbReference type="SMART" id="SM00369">
    <property type="entry name" value="LRR_TYP"/>
    <property type="match status" value="8"/>
</dbReference>
<feature type="transmembrane region" description="Helical" evidence="4">
    <location>
        <begin position="22"/>
        <end position="46"/>
    </location>
</feature>
<dbReference type="Pfam" id="PF00560">
    <property type="entry name" value="LRR_1"/>
    <property type="match status" value="1"/>
</dbReference>
<dbReference type="InterPro" id="IPR003591">
    <property type="entry name" value="Leu-rich_rpt_typical-subtyp"/>
</dbReference>
<name>A0A8B7YDK1_ACAPL</name>
<keyword evidence="5" id="KW-1185">Reference proteome</keyword>
<dbReference type="SUPFAM" id="SSF52058">
    <property type="entry name" value="L domain-like"/>
    <property type="match status" value="1"/>
</dbReference>
<dbReference type="OrthoDB" id="2021138at2759"/>
<evidence type="ECO:0000313" key="6">
    <source>
        <dbReference type="RefSeq" id="XP_022091338.1"/>
    </source>
</evidence>
<evidence type="ECO:0000313" key="5">
    <source>
        <dbReference type="Proteomes" id="UP000694845"/>
    </source>
</evidence>